<sequence length="508" mass="55080">MKNLSKYIAFAFLGMAMASCGDDYNDWANPQTNPQEEAITIPGLTATAADAIDLANVSEDSVSTFTLSTAALPEGFQLADARVEVTPQGVEGATKTTFNAGIEGRAAAADLSDLVVNAYGKRPTARTFDAHVYLDAVKDGQAVLIDAGSINIVVTPKAPYIASNYYLVGDMYGEGKWTLADCVKFNHSDADVYEDPEFTLMVTTTKDNQYWKIIPQGNIDAGNPWEIQNDPKGVLGVTKNGDDAMSGTLVTSVTKDDGTTDAPNAAMIAKAGIYQITINMMDYTYTIKQIAPEYYLVGKLQGWSDKLENKTCLMYAETPMVQSYTTQWKDDANLKIWLGSDWADWNSAYGSATMADANTPTGSLKSANNAGAIICPEPGAFYTFKADFSTMTYSWTKLENQNPTEFENVSLIGVGGKWGDNDDVDMTQVTPHNWFIETTLPVGGFKIRANHGWNAGGNWGYTADQKFTSTGKLFNDGGSGDIKIATAGKYRIFFNDITNEYAIIAVAE</sequence>
<name>A0A6I2TX97_9BACT</name>
<dbReference type="RefSeq" id="WP_154480689.1">
    <property type="nucleotide sequence ID" value="NZ_VUNF01000007.1"/>
</dbReference>
<gene>
    <name evidence="4" type="ORF">FYJ72_05535</name>
</gene>
<comment type="caution">
    <text evidence="4">The sequence shown here is derived from an EMBL/GenBank/DDBJ whole genome shotgun (WGS) entry which is preliminary data.</text>
</comment>
<dbReference type="InterPro" id="IPR058976">
    <property type="entry name" value="CBM_1st_SusF"/>
</dbReference>
<evidence type="ECO:0000313" key="5">
    <source>
        <dbReference type="Proteomes" id="UP000450161"/>
    </source>
</evidence>
<evidence type="ECO:0000313" key="4">
    <source>
        <dbReference type="EMBL" id="MST77157.1"/>
    </source>
</evidence>
<evidence type="ECO:0000259" key="2">
    <source>
        <dbReference type="Pfam" id="PF17142"/>
    </source>
</evidence>
<reference evidence="4 5" key="1">
    <citation type="submission" date="2019-08" db="EMBL/GenBank/DDBJ databases">
        <title>In-depth cultivation of the pig gut microbiome towards novel bacterial diversity and tailored functional studies.</title>
        <authorList>
            <person name="Wylensek D."/>
            <person name="Hitch T.C.A."/>
            <person name="Clavel T."/>
        </authorList>
    </citation>
    <scope>NUCLEOTIDE SEQUENCE [LARGE SCALE GENOMIC DNA]</scope>
    <source>
        <strain evidence="4 5">LKV-178-WT-2C</strain>
    </source>
</reference>
<dbReference type="CDD" id="cd12964">
    <property type="entry name" value="CBM-Fa"/>
    <property type="match status" value="1"/>
</dbReference>
<evidence type="ECO:0000259" key="3">
    <source>
        <dbReference type="Pfam" id="PF26120"/>
    </source>
</evidence>
<dbReference type="AlphaFoldDB" id="A0A6I2TX97"/>
<keyword evidence="1" id="KW-0732">Signal</keyword>
<feature type="domain" description="SusF first starch specific CBM" evidence="3">
    <location>
        <begin position="164"/>
        <end position="289"/>
    </location>
</feature>
<dbReference type="PROSITE" id="PS51257">
    <property type="entry name" value="PROKAR_LIPOPROTEIN"/>
    <property type="match status" value="1"/>
</dbReference>
<dbReference type="EMBL" id="VUNF01000007">
    <property type="protein sequence ID" value="MST77157.1"/>
    <property type="molecule type" value="Genomic_DNA"/>
</dbReference>
<accession>A0A6I2TX97</accession>
<dbReference type="Pfam" id="PF26120">
    <property type="entry name" value="CBM_1st_SusF"/>
    <property type="match status" value="1"/>
</dbReference>
<feature type="domain" description="Outer membrane protein SusF N-terminal" evidence="2">
    <location>
        <begin position="20"/>
        <end position="156"/>
    </location>
</feature>
<evidence type="ECO:0000256" key="1">
    <source>
        <dbReference type="SAM" id="SignalP"/>
    </source>
</evidence>
<feature type="chain" id="PRO_5026349178" evidence="1">
    <location>
        <begin position="22"/>
        <end position="508"/>
    </location>
</feature>
<feature type="signal peptide" evidence="1">
    <location>
        <begin position="1"/>
        <end position="21"/>
    </location>
</feature>
<proteinExistence type="predicted"/>
<organism evidence="4 5">
    <name type="scientific">Segatella copri</name>
    <dbReference type="NCBI Taxonomy" id="165179"/>
    <lineage>
        <taxon>Bacteria</taxon>
        <taxon>Pseudomonadati</taxon>
        <taxon>Bacteroidota</taxon>
        <taxon>Bacteroidia</taxon>
        <taxon>Bacteroidales</taxon>
        <taxon>Prevotellaceae</taxon>
        <taxon>Segatella</taxon>
    </lineage>
</organism>
<dbReference type="Pfam" id="PF17142">
    <property type="entry name" value="SusF_N"/>
    <property type="match status" value="1"/>
</dbReference>
<protein>
    <submittedName>
        <fullName evidence="4">DUF5115 domain-containing protein</fullName>
    </submittedName>
</protein>
<dbReference type="Proteomes" id="UP000450161">
    <property type="component" value="Unassembled WGS sequence"/>
</dbReference>
<dbReference type="Gene3D" id="2.60.40.3620">
    <property type="match status" value="3"/>
</dbReference>
<dbReference type="InterPro" id="IPR033408">
    <property type="entry name" value="SusF_N"/>
</dbReference>